<feature type="transmembrane region" description="Helical" evidence="12">
    <location>
        <begin position="323"/>
        <end position="347"/>
    </location>
</feature>
<dbReference type="PROSITE" id="PS00107">
    <property type="entry name" value="PROTEIN_KINASE_ATP"/>
    <property type="match status" value="1"/>
</dbReference>
<dbReference type="NCBIfam" id="NF033483">
    <property type="entry name" value="PknB_PASTA_kin"/>
    <property type="match status" value="1"/>
</dbReference>
<dbReference type="GO" id="GO:0016301">
    <property type="term" value="F:kinase activity"/>
    <property type="evidence" value="ECO:0007669"/>
    <property type="project" value="UniProtKB-KW"/>
</dbReference>
<sequence length="590" mass="61682">MTEARLLGGRYQLGEILGYGGMAEVHRGNDQRLGRDVAVKVLRADLARDQGFQARFRREAQNAASLNHPSIVAVYDTGEETSADGVPLPFIVMEYVEGRTLKEVLADEGRLQPERAMEITADVCSALDFSHRNGIVHRDIKPANVMLTTTGAVKVMDFGIARAVAGGTSTMTQTSAVIGTAQYLSPEQARGETVDARSDVYSTGCLLYELLVGHPPFTGDSPVAVAYQHVRENPIPPGQLNPDVTPDVDAIVLKAMAKNPANRYQSGAEMRSDLLRAAAGRPVSATPVMSDDERTQLISAPPLQQQHHRRVEPEEEHRRRRGLIITGVVFAVIIVFAVAALATTFLLSGSTVEVPSVVGQPKAQAVSTMSQAGFTNCDTPTAADPAVPAGNVTKQSPDGKSQAKKGASCSLTISTGPAPVTVQDFTGQPVTALQTWATGKGVHVVQTADNASNATAGTITSQDPKTGTIPAGGTINVKVAGGLIPVPDVVGSALVDARSQLTQAGFKVSVSYKNTDDQSKDNTVASQTPDGNSNAAKNTTVKLVVWRHQQVTPSPTTSSGTLVGGPGGGTTTNPTPPTTTTAGGTGTNTN</sequence>
<feature type="region of interest" description="Disordered" evidence="11">
    <location>
        <begin position="550"/>
        <end position="590"/>
    </location>
</feature>
<dbReference type="Pfam" id="PF00069">
    <property type="entry name" value="Pkinase"/>
    <property type="match status" value="1"/>
</dbReference>
<dbReference type="InterPro" id="IPR008271">
    <property type="entry name" value="Ser/Thr_kinase_AS"/>
</dbReference>
<dbReference type="PROSITE" id="PS00108">
    <property type="entry name" value="PROTEIN_KINASE_ST"/>
    <property type="match status" value="1"/>
</dbReference>
<reference evidence="15 16" key="1">
    <citation type="journal article" date="2019" name="Int. J. Syst. Evol. Microbiol.">
        <title>The Global Catalogue of Microorganisms (GCM) 10K type strain sequencing project: providing services to taxonomists for standard genome sequencing and annotation.</title>
        <authorList>
            <consortium name="The Broad Institute Genomics Platform"/>
            <consortium name="The Broad Institute Genome Sequencing Center for Infectious Disease"/>
            <person name="Wu L."/>
            <person name="Ma J."/>
        </authorList>
    </citation>
    <scope>NUCLEOTIDE SEQUENCE [LARGE SCALE GENOMIC DNA]</scope>
    <source>
        <strain evidence="15 16">JCM 14718</strain>
    </source>
</reference>
<dbReference type="Gene3D" id="1.10.510.10">
    <property type="entry name" value="Transferase(Phosphotransferase) domain 1"/>
    <property type="match status" value="1"/>
</dbReference>
<comment type="catalytic activity">
    <reaction evidence="8">
        <text>L-threonyl-[protein] + ATP = O-phospho-L-threonyl-[protein] + ADP + H(+)</text>
        <dbReference type="Rhea" id="RHEA:46608"/>
        <dbReference type="Rhea" id="RHEA-COMP:11060"/>
        <dbReference type="Rhea" id="RHEA-COMP:11605"/>
        <dbReference type="ChEBI" id="CHEBI:15378"/>
        <dbReference type="ChEBI" id="CHEBI:30013"/>
        <dbReference type="ChEBI" id="CHEBI:30616"/>
        <dbReference type="ChEBI" id="CHEBI:61977"/>
        <dbReference type="ChEBI" id="CHEBI:456216"/>
        <dbReference type="EC" id="2.7.11.1"/>
    </reaction>
</comment>
<keyword evidence="5 10" id="KW-0547">Nucleotide-binding</keyword>
<comment type="catalytic activity">
    <reaction evidence="9">
        <text>L-seryl-[protein] + ATP = O-phospho-L-seryl-[protein] + ADP + H(+)</text>
        <dbReference type="Rhea" id="RHEA:17989"/>
        <dbReference type="Rhea" id="RHEA-COMP:9863"/>
        <dbReference type="Rhea" id="RHEA-COMP:11604"/>
        <dbReference type="ChEBI" id="CHEBI:15378"/>
        <dbReference type="ChEBI" id="CHEBI:29999"/>
        <dbReference type="ChEBI" id="CHEBI:30616"/>
        <dbReference type="ChEBI" id="CHEBI:83421"/>
        <dbReference type="ChEBI" id="CHEBI:456216"/>
        <dbReference type="EC" id="2.7.11.1"/>
    </reaction>
</comment>
<feature type="region of interest" description="Disordered" evidence="11">
    <location>
        <begin position="514"/>
        <end position="536"/>
    </location>
</feature>
<evidence type="ECO:0000259" key="14">
    <source>
        <dbReference type="PROSITE" id="PS51178"/>
    </source>
</evidence>
<keyword evidence="6 15" id="KW-0418">Kinase</keyword>
<evidence type="ECO:0000256" key="8">
    <source>
        <dbReference type="ARBA" id="ARBA00047899"/>
    </source>
</evidence>
<gene>
    <name evidence="15" type="primary">pknB_2</name>
    <name evidence="15" type="ORF">GCM10009765_28520</name>
</gene>
<evidence type="ECO:0000256" key="9">
    <source>
        <dbReference type="ARBA" id="ARBA00048679"/>
    </source>
</evidence>
<evidence type="ECO:0000256" key="2">
    <source>
        <dbReference type="ARBA" id="ARBA00022527"/>
    </source>
</evidence>
<feature type="region of interest" description="Disordered" evidence="11">
    <location>
        <begin position="379"/>
        <end position="405"/>
    </location>
</feature>
<dbReference type="CDD" id="cd06577">
    <property type="entry name" value="PASTA_pknB"/>
    <property type="match status" value="3"/>
</dbReference>
<dbReference type="SMART" id="SM00220">
    <property type="entry name" value="S_TKc"/>
    <property type="match status" value="1"/>
</dbReference>
<dbReference type="PROSITE" id="PS51178">
    <property type="entry name" value="PASTA"/>
    <property type="match status" value="3"/>
</dbReference>
<keyword evidence="7 10" id="KW-0067">ATP-binding</keyword>
<dbReference type="InterPro" id="IPR000719">
    <property type="entry name" value="Prot_kinase_dom"/>
</dbReference>
<feature type="domain" description="Protein kinase" evidence="13">
    <location>
        <begin position="11"/>
        <end position="275"/>
    </location>
</feature>
<evidence type="ECO:0000313" key="16">
    <source>
        <dbReference type="Proteomes" id="UP001500618"/>
    </source>
</evidence>
<feature type="domain" description="PASTA" evidence="14">
    <location>
        <begin position="416"/>
        <end position="481"/>
    </location>
</feature>
<keyword evidence="12" id="KW-0812">Transmembrane</keyword>
<keyword evidence="12" id="KW-1133">Transmembrane helix</keyword>
<dbReference type="Gene3D" id="3.30.10.20">
    <property type="match status" value="3"/>
</dbReference>
<evidence type="ECO:0000313" key="15">
    <source>
        <dbReference type="EMBL" id="GAA1677524.1"/>
    </source>
</evidence>
<evidence type="ECO:0000256" key="7">
    <source>
        <dbReference type="ARBA" id="ARBA00022840"/>
    </source>
</evidence>
<proteinExistence type="predicted"/>
<dbReference type="CDD" id="cd14014">
    <property type="entry name" value="STKc_PknB_like"/>
    <property type="match status" value="1"/>
</dbReference>
<dbReference type="EMBL" id="BAAANY010000009">
    <property type="protein sequence ID" value="GAA1677524.1"/>
    <property type="molecule type" value="Genomic_DNA"/>
</dbReference>
<dbReference type="Gene3D" id="3.30.200.20">
    <property type="entry name" value="Phosphorylase Kinase, domain 1"/>
    <property type="match status" value="1"/>
</dbReference>
<keyword evidence="12" id="KW-0472">Membrane</keyword>
<comment type="caution">
    <text evidence="15">The sequence shown here is derived from an EMBL/GenBank/DDBJ whole genome shotgun (WGS) entry which is preliminary data.</text>
</comment>
<evidence type="ECO:0000256" key="5">
    <source>
        <dbReference type="ARBA" id="ARBA00022741"/>
    </source>
</evidence>
<dbReference type="InterPro" id="IPR005543">
    <property type="entry name" value="PASTA_dom"/>
</dbReference>
<evidence type="ECO:0000256" key="10">
    <source>
        <dbReference type="PROSITE-ProRule" id="PRU10141"/>
    </source>
</evidence>
<evidence type="ECO:0000259" key="13">
    <source>
        <dbReference type="PROSITE" id="PS50011"/>
    </source>
</evidence>
<feature type="domain" description="PASTA" evidence="14">
    <location>
        <begin position="482"/>
        <end position="547"/>
    </location>
</feature>
<keyword evidence="16" id="KW-1185">Reference proteome</keyword>
<dbReference type="PANTHER" id="PTHR43289:SF6">
    <property type="entry name" value="SERINE_THREONINE-PROTEIN KINASE NEKL-3"/>
    <property type="match status" value="1"/>
</dbReference>
<evidence type="ECO:0000256" key="3">
    <source>
        <dbReference type="ARBA" id="ARBA00022679"/>
    </source>
</evidence>
<dbReference type="InterPro" id="IPR017441">
    <property type="entry name" value="Protein_kinase_ATP_BS"/>
</dbReference>
<dbReference type="Proteomes" id="UP001500618">
    <property type="component" value="Unassembled WGS sequence"/>
</dbReference>
<protein>
    <recommendedName>
        <fullName evidence="1">non-specific serine/threonine protein kinase</fullName>
        <ecNumber evidence="1">2.7.11.1</ecNumber>
    </recommendedName>
</protein>
<evidence type="ECO:0000256" key="4">
    <source>
        <dbReference type="ARBA" id="ARBA00022737"/>
    </source>
</evidence>
<dbReference type="RefSeq" id="WP_344310556.1">
    <property type="nucleotide sequence ID" value="NZ_BAAANY010000009.1"/>
</dbReference>
<evidence type="ECO:0000256" key="11">
    <source>
        <dbReference type="SAM" id="MobiDB-lite"/>
    </source>
</evidence>
<dbReference type="PROSITE" id="PS50011">
    <property type="entry name" value="PROTEIN_KINASE_DOM"/>
    <property type="match status" value="1"/>
</dbReference>
<dbReference type="SUPFAM" id="SSF56112">
    <property type="entry name" value="Protein kinase-like (PK-like)"/>
    <property type="match status" value="1"/>
</dbReference>
<keyword evidence="4" id="KW-0677">Repeat</keyword>
<dbReference type="EC" id="2.7.11.1" evidence="1"/>
<feature type="domain" description="PASTA" evidence="14">
    <location>
        <begin position="348"/>
        <end position="415"/>
    </location>
</feature>
<name>A0ABN2GVI1_9ACTN</name>
<dbReference type="SMART" id="SM00740">
    <property type="entry name" value="PASTA"/>
    <property type="match status" value="3"/>
</dbReference>
<keyword evidence="2" id="KW-0723">Serine/threonine-protein kinase</keyword>
<dbReference type="InterPro" id="IPR011009">
    <property type="entry name" value="Kinase-like_dom_sf"/>
</dbReference>
<dbReference type="PANTHER" id="PTHR43289">
    <property type="entry name" value="MITOGEN-ACTIVATED PROTEIN KINASE KINASE KINASE 20-RELATED"/>
    <property type="match status" value="1"/>
</dbReference>
<keyword evidence="3" id="KW-0808">Transferase</keyword>
<evidence type="ECO:0000256" key="12">
    <source>
        <dbReference type="SAM" id="Phobius"/>
    </source>
</evidence>
<feature type="compositionally biased region" description="Low complexity" evidence="11">
    <location>
        <begin position="379"/>
        <end position="389"/>
    </location>
</feature>
<feature type="compositionally biased region" description="Polar residues" evidence="11">
    <location>
        <begin position="521"/>
        <end position="536"/>
    </location>
</feature>
<accession>A0ABN2GVI1</accession>
<feature type="compositionally biased region" description="Low complexity" evidence="11">
    <location>
        <begin position="552"/>
        <end position="561"/>
    </location>
</feature>
<evidence type="ECO:0000256" key="6">
    <source>
        <dbReference type="ARBA" id="ARBA00022777"/>
    </source>
</evidence>
<evidence type="ECO:0000256" key="1">
    <source>
        <dbReference type="ARBA" id="ARBA00012513"/>
    </source>
</evidence>
<feature type="binding site" evidence="10">
    <location>
        <position position="40"/>
    </location>
    <ligand>
        <name>ATP</name>
        <dbReference type="ChEBI" id="CHEBI:30616"/>
    </ligand>
</feature>
<dbReference type="Pfam" id="PF03793">
    <property type="entry name" value="PASTA"/>
    <property type="match status" value="3"/>
</dbReference>
<organism evidence="15 16">
    <name type="scientific">Fodinicola feengrottensis</name>
    <dbReference type="NCBI Taxonomy" id="435914"/>
    <lineage>
        <taxon>Bacteria</taxon>
        <taxon>Bacillati</taxon>
        <taxon>Actinomycetota</taxon>
        <taxon>Actinomycetes</taxon>
        <taxon>Mycobacteriales</taxon>
        <taxon>Fodinicola</taxon>
    </lineage>
</organism>